<dbReference type="RefSeq" id="WP_095975901.1">
    <property type="nucleotide sequence ID" value="NZ_CP022163.1"/>
</dbReference>
<dbReference type="AlphaFoldDB" id="A0A250I798"/>
<organism evidence="2 3">
    <name type="scientific">Melittangium boletus DSM 14713</name>
    <dbReference type="NCBI Taxonomy" id="1294270"/>
    <lineage>
        <taxon>Bacteria</taxon>
        <taxon>Pseudomonadati</taxon>
        <taxon>Myxococcota</taxon>
        <taxon>Myxococcia</taxon>
        <taxon>Myxococcales</taxon>
        <taxon>Cystobacterineae</taxon>
        <taxon>Archangiaceae</taxon>
        <taxon>Melittangium</taxon>
    </lineage>
</organism>
<keyword evidence="3" id="KW-1185">Reference proteome</keyword>
<dbReference type="OrthoDB" id="9772097at2"/>
<dbReference type="SUPFAM" id="SSF49452">
    <property type="entry name" value="Starch-binding domain-like"/>
    <property type="match status" value="1"/>
</dbReference>
<dbReference type="GO" id="GO:0030246">
    <property type="term" value="F:carbohydrate binding"/>
    <property type="evidence" value="ECO:0007669"/>
    <property type="project" value="InterPro"/>
</dbReference>
<dbReference type="InterPro" id="IPR008972">
    <property type="entry name" value="Cupredoxin"/>
</dbReference>
<sequence length="271" mass="28738">MKLRTLGLTVLGTVGLTALTACKKDEAPAAPAATPPAPGIKAEHLPADVPLPQDEDAPAPKGGGSVQGIVTFKGKPPAPKPIVPDSDPNCDGMDLEDRPVQVTDGKLANVLVRIQGEIPGQAKPPPGTMVVVDQNRCMYKPRVQGAVIGQPLVLMNSDSTLHNVRGMAGAKQLFNVTQPPLKTKEAMPPTDAEIIRLKCDIHPWMTAWVVMSPNAFFTTTQEDGAFTLEGLPPGTYTLEAWHETLGTRTARVTVKEGEQTPASFEFAAATK</sequence>
<dbReference type="PROSITE" id="PS51257">
    <property type="entry name" value="PROKAR_LIPOPROTEIN"/>
    <property type="match status" value="1"/>
</dbReference>
<evidence type="ECO:0000313" key="2">
    <source>
        <dbReference type="EMBL" id="ATB27041.1"/>
    </source>
</evidence>
<gene>
    <name evidence="2" type="ORF">MEBOL_000476</name>
</gene>
<feature type="region of interest" description="Disordered" evidence="1">
    <location>
        <begin position="28"/>
        <end position="63"/>
    </location>
</feature>
<evidence type="ECO:0000256" key="1">
    <source>
        <dbReference type="SAM" id="MobiDB-lite"/>
    </source>
</evidence>
<dbReference type="Gene3D" id="2.60.40.1120">
    <property type="entry name" value="Carboxypeptidase-like, regulatory domain"/>
    <property type="match status" value="1"/>
</dbReference>
<name>A0A250I798_9BACT</name>
<keyword evidence="2" id="KW-0675">Receptor</keyword>
<dbReference type="SUPFAM" id="SSF49503">
    <property type="entry name" value="Cupredoxins"/>
    <property type="match status" value="1"/>
</dbReference>
<dbReference type="InterPro" id="IPR013784">
    <property type="entry name" value="Carb-bd-like_fold"/>
</dbReference>
<proteinExistence type="predicted"/>
<dbReference type="Pfam" id="PF13620">
    <property type="entry name" value="CarboxypepD_reg"/>
    <property type="match status" value="1"/>
</dbReference>
<dbReference type="Proteomes" id="UP000217289">
    <property type="component" value="Chromosome"/>
</dbReference>
<reference evidence="2 3" key="1">
    <citation type="submission" date="2017-06" db="EMBL/GenBank/DDBJ databases">
        <authorList>
            <person name="Kim H.J."/>
            <person name="Triplett B.A."/>
        </authorList>
    </citation>
    <scope>NUCLEOTIDE SEQUENCE [LARGE SCALE GENOMIC DNA]</scope>
    <source>
        <strain evidence="2 3">DSM 14713</strain>
    </source>
</reference>
<dbReference type="KEGG" id="mbd:MEBOL_000476"/>
<dbReference type="EMBL" id="CP022163">
    <property type="protein sequence ID" value="ATB27041.1"/>
    <property type="molecule type" value="Genomic_DNA"/>
</dbReference>
<protein>
    <submittedName>
        <fullName evidence="2">TonB-dependent receptor</fullName>
    </submittedName>
</protein>
<accession>A0A250I798</accession>
<evidence type="ECO:0000313" key="3">
    <source>
        <dbReference type="Proteomes" id="UP000217289"/>
    </source>
</evidence>